<evidence type="ECO:0000313" key="6">
    <source>
        <dbReference type="EMBL" id="KAK8060539.1"/>
    </source>
</evidence>
<proteinExistence type="predicted"/>
<dbReference type="PANTHER" id="PTHR31465">
    <property type="entry name" value="PROTEIN RTA1-RELATED"/>
    <property type="match status" value="1"/>
</dbReference>
<dbReference type="Proteomes" id="UP001446871">
    <property type="component" value="Unassembled WGS sequence"/>
</dbReference>
<accession>A0ABR1UNQ2</accession>
<feature type="transmembrane region" description="Helical" evidence="5">
    <location>
        <begin position="137"/>
        <end position="157"/>
    </location>
</feature>
<keyword evidence="7" id="KW-1185">Reference proteome</keyword>
<comment type="subcellular location">
    <subcellularLocation>
        <location evidence="1">Membrane</location>
        <topology evidence="1">Multi-pass membrane protein</topology>
    </subcellularLocation>
</comment>
<evidence type="ECO:0000256" key="2">
    <source>
        <dbReference type="ARBA" id="ARBA00022692"/>
    </source>
</evidence>
<evidence type="ECO:0000256" key="5">
    <source>
        <dbReference type="SAM" id="Phobius"/>
    </source>
</evidence>
<feature type="transmembrane region" description="Helical" evidence="5">
    <location>
        <begin position="211"/>
        <end position="235"/>
    </location>
</feature>
<dbReference type="PANTHER" id="PTHR31465:SF9">
    <property type="entry name" value="SPHINGOID LONG-CHAIN BASE TRANSPORTER RSB1"/>
    <property type="match status" value="1"/>
</dbReference>
<keyword evidence="4 5" id="KW-0472">Membrane</keyword>
<feature type="transmembrane region" description="Helical" evidence="5">
    <location>
        <begin position="177"/>
        <end position="199"/>
    </location>
</feature>
<feature type="transmembrane region" description="Helical" evidence="5">
    <location>
        <begin position="36"/>
        <end position="56"/>
    </location>
</feature>
<evidence type="ECO:0000256" key="4">
    <source>
        <dbReference type="ARBA" id="ARBA00023136"/>
    </source>
</evidence>
<keyword evidence="3 5" id="KW-1133">Transmembrane helix</keyword>
<organism evidence="6 7">
    <name type="scientific">Apiospora saccharicola</name>
    <dbReference type="NCBI Taxonomy" id="335842"/>
    <lineage>
        <taxon>Eukaryota</taxon>
        <taxon>Fungi</taxon>
        <taxon>Dikarya</taxon>
        <taxon>Ascomycota</taxon>
        <taxon>Pezizomycotina</taxon>
        <taxon>Sordariomycetes</taxon>
        <taxon>Xylariomycetidae</taxon>
        <taxon>Amphisphaeriales</taxon>
        <taxon>Apiosporaceae</taxon>
        <taxon>Apiospora</taxon>
    </lineage>
</organism>
<feature type="transmembrane region" description="Helical" evidence="5">
    <location>
        <begin position="255"/>
        <end position="279"/>
    </location>
</feature>
<evidence type="ECO:0000313" key="7">
    <source>
        <dbReference type="Proteomes" id="UP001446871"/>
    </source>
</evidence>
<feature type="transmembrane region" description="Helical" evidence="5">
    <location>
        <begin position="63"/>
        <end position="87"/>
    </location>
</feature>
<sequence length="309" mass="33828">MLEQLFPGIVPFGPKATCTLDICPIEWSVYQYKPSIPANAAFIALFALGGLIHAYLGLRWRTWWFSGCMVVCSINSCIGYAGRIWLHYNPFSFDAFIMQMICITTDPVYYCAAVYVTLGQTITYFSPDLSRLKPAFFYFGFLTCDIIALALQAAGGALSTASSGESDVGVNISLVGLALQVATILAFSAFLVDFIVRYFRSPRGRHAAAAVGARLGVFFGFMALAMLLTVARSVYRLVELREGYFGELIKHENLFIGLEGVLVVVAFWALTLGHPGLVFKPSTKERIQGSLSSQSFPNNTIRLVGGKAQ</sequence>
<evidence type="ECO:0000256" key="1">
    <source>
        <dbReference type="ARBA" id="ARBA00004141"/>
    </source>
</evidence>
<dbReference type="InterPro" id="IPR007568">
    <property type="entry name" value="RTA1"/>
</dbReference>
<name>A0ABR1UNQ2_9PEZI</name>
<evidence type="ECO:0008006" key="8">
    <source>
        <dbReference type="Google" id="ProtNLM"/>
    </source>
</evidence>
<dbReference type="EMBL" id="JAQQWM010000006">
    <property type="protein sequence ID" value="KAK8060539.1"/>
    <property type="molecule type" value="Genomic_DNA"/>
</dbReference>
<gene>
    <name evidence="6" type="ORF">PG996_010469</name>
</gene>
<dbReference type="Pfam" id="PF04479">
    <property type="entry name" value="RTA1"/>
    <property type="match status" value="1"/>
</dbReference>
<keyword evidence="2 5" id="KW-0812">Transmembrane</keyword>
<comment type="caution">
    <text evidence="6">The sequence shown here is derived from an EMBL/GenBank/DDBJ whole genome shotgun (WGS) entry which is preliminary data.</text>
</comment>
<reference evidence="6 7" key="1">
    <citation type="submission" date="2023-01" db="EMBL/GenBank/DDBJ databases">
        <title>Analysis of 21 Apiospora genomes using comparative genomics revels a genus with tremendous synthesis potential of carbohydrate active enzymes and secondary metabolites.</title>
        <authorList>
            <person name="Sorensen T."/>
        </authorList>
    </citation>
    <scope>NUCLEOTIDE SEQUENCE [LARGE SCALE GENOMIC DNA]</scope>
    <source>
        <strain evidence="6 7">CBS 83171</strain>
    </source>
</reference>
<protein>
    <recommendedName>
        <fullName evidence="8">RTA1-domain-containing protein</fullName>
    </recommendedName>
</protein>
<evidence type="ECO:0000256" key="3">
    <source>
        <dbReference type="ARBA" id="ARBA00022989"/>
    </source>
</evidence>